<evidence type="ECO:0000313" key="1">
    <source>
        <dbReference type="EMBL" id="MBO1041134.1"/>
    </source>
</evidence>
<accession>A0ABS3K2K7</accession>
<sequence>MALLRLRSRLMVRTANLITELIADDENNDQDRAIVYQLVKRRSTVAGACDPDTRKKPCWHIGSDESLHPIRTFAEMPIEWRRKIMAARAVLT</sequence>
<organism evidence="1 2">
    <name type="scientific">Brucella pituitosa</name>
    <dbReference type="NCBI Taxonomy" id="571256"/>
    <lineage>
        <taxon>Bacteria</taxon>
        <taxon>Pseudomonadati</taxon>
        <taxon>Pseudomonadota</taxon>
        <taxon>Alphaproteobacteria</taxon>
        <taxon>Hyphomicrobiales</taxon>
        <taxon>Brucellaceae</taxon>
        <taxon>Brucella/Ochrobactrum group</taxon>
        <taxon>Brucella</taxon>
    </lineage>
</organism>
<evidence type="ECO:0000313" key="2">
    <source>
        <dbReference type="Proteomes" id="UP000718278"/>
    </source>
</evidence>
<proteinExistence type="predicted"/>
<name>A0ABS3K2K7_9HYPH</name>
<gene>
    <name evidence="1" type="ORF">IPV26_15805</name>
</gene>
<dbReference type="Proteomes" id="UP000718278">
    <property type="component" value="Unassembled WGS sequence"/>
</dbReference>
<keyword evidence="2" id="KW-1185">Reference proteome</keyword>
<protein>
    <submittedName>
        <fullName evidence="1">Uncharacterized protein</fullName>
    </submittedName>
</protein>
<dbReference type="RefSeq" id="WP_207489476.1">
    <property type="nucleotide sequence ID" value="NZ_JADIJS010000003.1"/>
</dbReference>
<reference evidence="1 2" key="1">
    <citation type="submission" date="2020-10" db="EMBL/GenBank/DDBJ databases">
        <title>Genomic characterization of underground lake bacteria from Wind Cave National Park: Insight into the archetypical LuxI/LuxR and identification of LuxR solos.</title>
        <authorList>
            <person name="Wengert P.C."/>
            <person name="Savka M.A."/>
        </authorList>
    </citation>
    <scope>NUCLEOTIDE SEQUENCE [LARGE SCALE GENOMIC DNA]</scope>
    <source>
        <strain evidence="1 2">SD316</strain>
    </source>
</reference>
<dbReference type="EMBL" id="JADIJS010000003">
    <property type="protein sequence ID" value="MBO1041134.1"/>
    <property type="molecule type" value="Genomic_DNA"/>
</dbReference>
<comment type="caution">
    <text evidence="1">The sequence shown here is derived from an EMBL/GenBank/DDBJ whole genome shotgun (WGS) entry which is preliminary data.</text>
</comment>